<dbReference type="Proteomes" id="UP000494216">
    <property type="component" value="Unassembled WGS sequence"/>
</dbReference>
<dbReference type="InterPro" id="IPR035919">
    <property type="entry name" value="EAL_sf"/>
</dbReference>
<dbReference type="AlphaFoldDB" id="A0A8S0XFC3"/>
<dbReference type="PROSITE" id="PS50883">
    <property type="entry name" value="EAL"/>
    <property type="match status" value="1"/>
</dbReference>
<comment type="caution">
    <text evidence="2">The sequence shown here is derived from an EMBL/GenBank/DDBJ whole genome shotgun (WGS) entry which is preliminary data.</text>
</comment>
<sequence>MRITAPAAEIIESSSSALQSAIKPLINLQKQLGGLSIIEHVEQKEQAFMVETAGFNLVQGCYYDKLATDHLRCL</sequence>
<feature type="domain" description="EAL" evidence="1">
    <location>
        <begin position="1"/>
        <end position="74"/>
    </location>
</feature>
<accession>A0A8S0XFC3</accession>
<organism evidence="2 3">
    <name type="scientific">Candidatus Methylobacter favarea</name>
    <dbReference type="NCBI Taxonomy" id="2707345"/>
    <lineage>
        <taxon>Bacteria</taxon>
        <taxon>Pseudomonadati</taxon>
        <taxon>Pseudomonadota</taxon>
        <taxon>Gammaproteobacteria</taxon>
        <taxon>Methylococcales</taxon>
        <taxon>Methylococcaceae</taxon>
        <taxon>Methylobacter</taxon>
    </lineage>
</organism>
<dbReference type="EMBL" id="CADCXN010000048">
    <property type="protein sequence ID" value="CAA9890354.1"/>
    <property type="molecule type" value="Genomic_DNA"/>
</dbReference>
<gene>
    <name evidence="2" type="ORF">METHB2_200040</name>
</gene>
<dbReference type="SUPFAM" id="SSF141868">
    <property type="entry name" value="EAL domain-like"/>
    <property type="match status" value="1"/>
</dbReference>
<dbReference type="Gene3D" id="3.20.20.450">
    <property type="entry name" value="EAL domain"/>
    <property type="match status" value="1"/>
</dbReference>
<protein>
    <recommendedName>
        <fullName evidence="1">EAL domain-containing protein</fullName>
    </recommendedName>
</protein>
<dbReference type="InterPro" id="IPR001633">
    <property type="entry name" value="EAL_dom"/>
</dbReference>
<evidence type="ECO:0000313" key="3">
    <source>
        <dbReference type="Proteomes" id="UP000494216"/>
    </source>
</evidence>
<evidence type="ECO:0000259" key="1">
    <source>
        <dbReference type="PROSITE" id="PS50883"/>
    </source>
</evidence>
<name>A0A8S0XFC3_9GAMM</name>
<evidence type="ECO:0000313" key="2">
    <source>
        <dbReference type="EMBL" id="CAA9890354.1"/>
    </source>
</evidence>
<keyword evidence="3" id="KW-1185">Reference proteome</keyword>
<reference evidence="2 3" key="1">
    <citation type="submission" date="2020-02" db="EMBL/GenBank/DDBJ databases">
        <authorList>
            <person name="Hogendoorn C."/>
        </authorList>
    </citation>
    <scope>NUCLEOTIDE SEQUENCE [LARGE SCALE GENOMIC DNA]</scope>
    <source>
        <strain evidence="2">METHB21</strain>
    </source>
</reference>
<proteinExistence type="predicted"/>